<feature type="coiled-coil region" evidence="1">
    <location>
        <begin position="243"/>
        <end position="270"/>
    </location>
</feature>
<evidence type="ECO:0000313" key="4">
    <source>
        <dbReference type="Proteomes" id="UP001313282"/>
    </source>
</evidence>
<gene>
    <name evidence="3" type="ORF">TWF718_002734</name>
</gene>
<proteinExistence type="predicted"/>
<reference evidence="3 4" key="1">
    <citation type="submission" date="2019-10" db="EMBL/GenBank/DDBJ databases">
        <authorList>
            <person name="Palmer J.M."/>
        </authorList>
    </citation>
    <scope>NUCLEOTIDE SEQUENCE [LARGE SCALE GENOMIC DNA]</scope>
    <source>
        <strain evidence="3 4">TWF718</strain>
    </source>
</reference>
<keyword evidence="1" id="KW-0175">Coiled coil</keyword>
<feature type="compositionally biased region" description="Basic and acidic residues" evidence="2">
    <location>
        <begin position="88"/>
        <end position="102"/>
    </location>
</feature>
<evidence type="ECO:0000256" key="2">
    <source>
        <dbReference type="SAM" id="MobiDB-lite"/>
    </source>
</evidence>
<dbReference type="EMBL" id="JAVHNR010000010">
    <property type="protein sequence ID" value="KAK6332208.1"/>
    <property type="molecule type" value="Genomic_DNA"/>
</dbReference>
<feature type="region of interest" description="Disordered" evidence="2">
    <location>
        <begin position="1"/>
        <end position="109"/>
    </location>
</feature>
<protein>
    <submittedName>
        <fullName evidence="3">Uncharacterized protein</fullName>
    </submittedName>
</protein>
<comment type="caution">
    <text evidence="3">The sequence shown here is derived from an EMBL/GenBank/DDBJ whole genome shotgun (WGS) entry which is preliminary data.</text>
</comment>
<feature type="compositionally biased region" description="Polar residues" evidence="2">
    <location>
        <begin position="19"/>
        <end position="34"/>
    </location>
</feature>
<sequence>MDPSDRAPDDLQIGVRSLNAKSGRSGSMTASFTDYPSKRDRQQLHFTNSPAKRAKLSSLPEGANSILYRKTNQSPVTGPFHNAQLSDANKEPSRKSYVKDSDNGNNPSGLMRSAAGIDAVTEATAEKLVLSDRREGLANPGGLSVVRRDIRLSQTPPFSAEFEGTNESPLPPTIKQRYASPGTIKRGLEEIYSSGKRKVPRERDFEGFTPEWSPTRKPRPSTSRDTKDHYYPVVSTGAKDKGYRMFIEHREALQREIRLLEDELVVERRKDLVGRDPEVTASTPNQISGFITQCLDINEEEVTRDVFTIQSAEGLGAELPPKLLRGKISLQHGTKDLSALTFTEYNTTARASDTSSLNHRFLQGYSHENLLHFKATMEVLPTACPIINSLKIDCSDWARVELGKSLLKHSMERNISVALYSISAYATLAKKRAECWVLLQNRFSRFTSIPNQPELNLKPSISLDVGSKIARRSLVANLQRRKMIFRGRNSLSNTDISSEVEVCLSWHIDVGDTGESHSDFSANIKLMPGVDADEIRVTQQMSNLFKALVSEYGFMEGASRLLDTFFGGM</sequence>
<feature type="region of interest" description="Disordered" evidence="2">
    <location>
        <begin position="206"/>
        <end position="229"/>
    </location>
</feature>
<evidence type="ECO:0000256" key="1">
    <source>
        <dbReference type="SAM" id="Coils"/>
    </source>
</evidence>
<accession>A0AAN8RK08</accession>
<dbReference type="AlphaFoldDB" id="A0AAN8RK08"/>
<organism evidence="3 4">
    <name type="scientific">Orbilia javanica</name>
    <dbReference type="NCBI Taxonomy" id="47235"/>
    <lineage>
        <taxon>Eukaryota</taxon>
        <taxon>Fungi</taxon>
        <taxon>Dikarya</taxon>
        <taxon>Ascomycota</taxon>
        <taxon>Pezizomycotina</taxon>
        <taxon>Orbiliomycetes</taxon>
        <taxon>Orbiliales</taxon>
        <taxon>Orbiliaceae</taxon>
        <taxon>Orbilia</taxon>
    </lineage>
</organism>
<evidence type="ECO:0000313" key="3">
    <source>
        <dbReference type="EMBL" id="KAK6332208.1"/>
    </source>
</evidence>
<name>A0AAN8RK08_9PEZI</name>
<dbReference type="Proteomes" id="UP001313282">
    <property type="component" value="Unassembled WGS sequence"/>
</dbReference>
<keyword evidence="4" id="KW-1185">Reference proteome</keyword>